<reference evidence="1 2" key="1">
    <citation type="submission" date="2022-03" db="EMBL/GenBank/DDBJ databases">
        <authorList>
            <person name="Macdonald S."/>
            <person name="Ahmed S."/>
            <person name="Newling K."/>
        </authorList>
    </citation>
    <scope>NUCLEOTIDE SEQUENCE [LARGE SCALE GENOMIC DNA]</scope>
</reference>
<sequence>MRLRCLFHSCQNRRSIRCLLPQSQLEEIKRCRGGLPQSDQTNREERQSWMEEEAMAARYWCHMCSQVVNPIIDAESNVPIAKAGSLRK</sequence>
<gene>
    <name evidence="1" type="ORF">ERUC_LOCUS10108</name>
</gene>
<organism evidence="1 2">
    <name type="scientific">Eruca vesicaria subsp. sativa</name>
    <name type="common">Garden rocket</name>
    <name type="synonym">Eruca sativa</name>
    <dbReference type="NCBI Taxonomy" id="29727"/>
    <lineage>
        <taxon>Eukaryota</taxon>
        <taxon>Viridiplantae</taxon>
        <taxon>Streptophyta</taxon>
        <taxon>Embryophyta</taxon>
        <taxon>Tracheophyta</taxon>
        <taxon>Spermatophyta</taxon>
        <taxon>Magnoliopsida</taxon>
        <taxon>eudicotyledons</taxon>
        <taxon>Gunneridae</taxon>
        <taxon>Pentapetalae</taxon>
        <taxon>rosids</taxon>
        <taxon>malvids</taxon>
        <taxon>Brassicales</taxon>
        <taxon>Brassicaceae</taxon>
        <taxon>Brassiceae</taxon>
        <taxon>Eruca</taxon>
    </lineage>
</organism>
<keyword evidence="2" id="KW-1185">Reference proteome</keyword>
<dbReference type="Proteomes" id="UP001642260">
    <property type="component" value="Unassembled WGS sequence"/>
</dbReference>
<name>A0ABC8JEA7_ERUVS</name>
<proteinExistence type="predicted"/>
<evidence type="ECO:0000313" key="1">
    <source>
        <dbReference type="EMBL" id="CAH8324340.1"/>
    </source>
</evidence>
<accession>A0ABC8JEA7</accession>
<protein>
    <submittedName>
        <fullName evidence="1">Uncharacterized protein</fullName>
    </submittedName>
</protein>
<evidence type="ECO:0000313" key="2">
    <source>
        <dbReference type="Proteomes" id="UP001642260"/>
    </source>
</evidence>
<comment type="caution">
    <text evidence="1">The sequence shown here is derived from an EMBL/GenBank/DDBJ whole genome shotgun (WGS) entry which is preliminary data.</text>
</comment>
<dbReference type="AlphaFoldDB" id="A0ABC8JEA7"/>
<dbReference type="EMBL" id="CAKOAT010100710">
    <property type="protein sequence ID" value="CAH8324340.1"/>
    <property type="molecule type" value="Genomic_DNA"/>
</dbReference>